<dbReference type="EMBL" id="QTSX02000744">
    <property type="protein sequence ID" value="KAJ9085791.1"/>
    <property type="molecule type" value="Genomic_DNA"/>
</dbReference>
<protein>
    <submittedName>
        <fullName evidence="1">Elongator subunit elp4</fullName>
    </submittedName>
</protein>
<evidence type="ECO:0000313" key="2">
    <source>
        <dbReference type="Proteomes" id="UP001165960"/>
    </source>
</evidence>
<comment type="caution">
    <text evidence="1">The sequence shown here is derived from an EMBL/GenBank/DDBJ whole genome shotgun (WGS) entry which is preliminary data.</text>
</comment>
<accession>A0ACC2UGB7</accession>
<proteinExistence type="predicted"/>
<name>A0ACC2UGB7_9FUNG</name>
<sequence>MLRHSFATAMVTFPAHLHAQTQCRAVFNLADLVMEFRSFADSPDAQPSEYHGLFYLHKTPQVNNLMSMGLRTVSSAAPSRTAAGGSTTTNTVTNDLGFKLKRKKLVIETFHLPIEGGVSDRRTEPPKDSSEPRRFTAPNRPAPTKSSPIDF</sequence>
<dbReference type="Proteomes" id="UP001165960">
    <property type="component" value="Unassembled WGS sequence"/>
</dbReference>
<reference evidence="1" key="1">
    <citation type="submission" date="2022-04" db="EMBL/GenBank/DDBJ databases">
        <title>Genome of the entomopathogenic fungus Entomophthora muscae.</title>
        <authorList>
            <person name="Elya C."/>
            <person name="Lovett B.R."/>
            <person name="Lee E."/>
            <person name="Macias A.M."/>
            <person name="Hajek A.E."/>
            <person name="De Bivort B.L."/>
            <person name="Kasson M.T."/>
            <person name="De Fine Licht H.H."/>
            <person name="Stajich J.E."/>
        </authorList>
    </citation>
    <scope>NUCLEOTIDE SEQUENCE</scope>
    <source>
        <strain evidence="1">Berkeley</strain>
    </source>
</reference>
<gene>
    <name evidence="1" type="primary">ELP4_1</name>
    <name evidence="1" type="ORF">DSO57_1010343</name>
</gene>
<keyword evidence="2" id="KW-1185">Reference proteome</keyword>
<evidence type="ECO:0000313" key="1">
    <source>
        <dbReference type="EMBL" id="KAJ9085791.1"/>
    </source>
</evidence>
<organism evidence="1 2">
    <name type="scientific">Entomophthora muscae</name>
    <dbReference type="NCBI Taxonomy" id="34485"/>
    <lineage>
        <taxon>Eukaryota</taxon>
        <taxon>Fungi</taxon>
        <taxon>Fungi incertae sedis</taxon>
        <taxon>Zoopagomycota</taxon>
        <taxon>Entomophthoromycotina</taxon>
        <taxon>Entomophthoromycetes</taxon>
        <taxon>Entomophthorales</taxon>
        <taxon>Entomophthoraceae</taxon>
        <taxon>Entomophthora</taxon>
    </lineage>
</organism>